<comment type="caution">
    <text evidence="1">The sequence shown here is derived from an EMBL/GenBank/DDBJ whole genome shotgun (WGS) entry which is preliminary data.</text>
</comment>
<evidence type="ECO:0000313" key="1">
    <source>
        <dbReference type="EMBL" id="MET3691664.1"/>
    </source>
</evidence>
<organism evidence="1 2">
    <name type="scientific">Methylobacterium goesingense</name>
    <dbReference type="NCBI Taxonomy" id="243690"/>
    <lineage>
        <taxon>Bacteria</taxon>
        <taxon>Pseudomonadati</taxon>
        <taxon>Pseudomonadota</taxon>
        <taxon>Alphaproteobacteria</taxon>
        <taxon>Hyphomicrobiales</taxon>
        <taxon>Methylobacteriaceae</taxon>
        <taxon>Methylobacterium</taxon>
    </lineage>
</organism>
<gene>
    <name evidence="1" type="ORF">ABID43_001189</name>
</gene>
<name>A0ABV2L1Z1_9HYPH</name>
<evidence type="ECO:0000313" key="2">
    <source>
        <dbReference type="Proteomes" id="UP001549145"/>
    </source>
</evidence>
<dbReference type="Proteomes" id="UP001549145">
    <property type="component" value="Unassembled WGS sequence"/>
</dbReference>
<proteinExistence type="predicted"/>
<keyword evidence="2" id="KW-1185">Reference proteome</keyword>
<protein>
    <submittedName>
        <fullName evidence="1">Uncharacterized protein</fullName>
    </submittedName>
</protein>
<reference evidence="1 2" key="1">
    <citation type="submission" date="2024-06" db="EMBL/GenBank/DDBJ databases">
        <title>Genomic Encyclopedia of Type Strains, Phase IV (KMG-IV): sequencing the most valuable type-strain genomes for metagenomic binning, comparative biology and taxonomic classification.</title>
        <authorList>
            <person name="Goeker M."/>
        </authorList>
    </citation>
    <scope>NUCLEOTIDE SEQUENCE [LARGE SCALE GENOMIC DNA]</scope>
    <source>
        <strain evidence="1 2">DSM 21331</strain>
    </source>
</reference>
<accession>A0ABV2L1Z1</accession>
<dbReference type="RefSeq" id="WP_238282316.1">
    <property type="nucleotide sequence ID" value="NZ_BPQL01000162.1"/>
</dbReference>
<dbReference type="EMBL" id="JBEPMM010000002">
    <property type="protein sequence ID" value="MET3691664.1"/>
    <property type="molecule type" value="Genomic_DNA"/>
</dbReference>
<sequence>MIVPGKGEKRLDRVVQALSDLAQGGTNALGRSDVILVPGETETRVDDPLCSDGALVTFAPLSASAAAAGTFLKSTARGAFVLGHAVSDATDRVLRYEIRRP</sequence>